<reference evidence="13" key="1">
    <citation type="submission" date="2016-10" db="EMBL/GenBank/DDBJ databases">
        <authorList>
            <person name="Varghese N."/>
            <person name="Submissions S."/>
        </authorList>
    </citation>
    <scope>NUCLEOTIDE SEQUENCE [LARGE SCALE GENOMIC DNA]</scope>
    <source>
        <strain evidence="13">ATCC 700379</strain>
    </source>
</reference>
<sequence length="335" mass="36860">MTTSNADVTKELFVPADLNDSVSEQISGESVSAWRDAIRRFVTNKGAMASMIIIFLIVVFAIIGPHFFGYGVDDQDVSRANLPPKIGALSWIPAFSGHEGGVDVYKEKKITKNYWFGTDQLGRDLWTRTWMGTQISLIIALIATLADVCIGVVYGGVSGYFGGMVDNVLQRILEIIAGIPSLVWIILLILILQPGLVTITIAILATSWLSMARIVRGEMLKLKNQEFVLASRTLGANDGRIIFKHLIPNSIGMIIINTMFSVPSAIFFEAFLSFIGLGIRSPQSSLGSLINDGYQMLQIHPYQTLYPGIIISLLLICFNIMGDGLRDAFDPKLRR</sequence>
<accession>A0A1I2R7I0</accession>
<proteinExistence type="inferred from homology"/>
<dbReference type="Proteomes" id="UP000198752">
    <property type="component" value="Unassembled WGS sequence"/>
</dbReference>
<feature type="transmembrane region" description="Helical" evidence="10">
    <location>
        <begin position="47"/>
        <end position="68"/>
    </location>
</feature>
<dbReference type="GO" id="GO:0055085">
    <property type="term" value="P:transmembrane transport"/>
    <property type="evidence" value="ECO:0007669"/>
    <property type="project" value="InterPro"/>
</dbReference>
<feature type="transmembrane region" description="Helical" evidence="10">
    <location>
        <begin position="135"/>
        <end position="160"/>
    </location>
</feature>
<evidence type="ECO:0000256" key="8">
    <source>
        <dbReference type="ARBA" id="ARBA00023136"/>
    </source>
</evidence>
<evidence type="ECO:0000256" key="9">
    <source>
        <dbReference type="ARBA" id="ARBA00024202"/>
    </source>
</evidence>
<feature type="transmembrane region" description="Helical" evidence="10">
    <location>
        <begin position="172"/>
        <end position="191"/>
    </location>
</feature>
<evidence type="ECO:0000256" key="3">
    <source>
        <dbReference type="ARBA" id="ARBA00022475"/>
    </source>
</evidence>
<dbReference type="InterPro" id="IPR035906">
    <property type="entry name" value="MetI-like_sf"/>
</dbReference>
<dbReference type="CDD" id="cd06261">
    <property type="entry name" value="TM_PBP2"/>
    <property type="match status" value="1"/>
</dbReference>
<dbReference type="NCBIfam" id="NF045475">
    <property type="entry name" value="Opp3C"/>
    <property type="match status" value="1"/>
</dbReference>
<keyword evidence="4 10" id="KW-0812">Transmembrane</keyword>
<evidence type="ECO:0000256" key="6">
    <source>
        <dbReference type="ARBA" id="ARBA00022927"/>
    </source>
</evidence>
<name>A0A1I2R7I0_9BACL</name>
<dbReference type="PANTHER" id="PTHR43386">
    <property type="entry name" value="OLIGOPEPTIDE TRANSPORT SYSTEM PERMEASE PROTEIN APPC"/>
    <property type="match status" value="1"/>
</dbReference>
<dbReference type="Pfam" id="PF12911">
    <property type="entry name" value="OppC_N"/>
    <property type="match status" value="1"/>
</dbReference>
<feature type="transmembrane region" description="Helical" evidence="10">
    <location>
        <begin position="254"/>
        <end position="279"/>
    </location>
</feature>
<dbReference type="EMBL" id="FOOY01000009">
    <property type="protein sequence ID" value="SFG36422.1"/>
    <property type="molecule type" value="Genomic_DNA"/>
</dbReference>
<feature type="transmembrane region" description="Helical" evidence="10">
    <location>
        <begin position="197"/>
        <end position="215"/>
    </location>
</feature>
<evidence type="ECO:0000256" key="4">
    <source>
        <dbReference type="ARBA" id="ARBA00022692"/>
    </source>
</evidence>
<keyword evidence="13" id="KW-1185">Reference proteome</keyword>
<dbReference type="GO" id="GO:0015833">
    <property type="term" value="P:peptide transport"/>
    <property type="evidence" value="ECO:0007669"/>
    <property type="project" value="UniProtKB-KW"/>
</dbReference>
<dbReference type="AlphaFoldDB" id="A0A1I2R7I0"/>
<evidence type="ECO:0000313" key="12">
    <source>
        <dbReference type="EMBL" id="SFG36422.1"/>
    </source>
</evidence>
<comment type="similarity">
    <text evidence="9">Belongs to the binding-protein-dependent transport system permease family. OppBC subfamily.</text>
</comment>
<gene>
    <name evidence="12" type="ORF">SAMN02982927_01465</name>
</gene>
<dbReference type="STRING" id="269670.SAMN02982927_01465"/>
<evidence type="ECO:0000259" key="11">
    <source>
        <dbReference type="PROSITE" id="PS50928"/>
    </source>
</evidence>
<dbReference type="InterPro" id="IPR000515">
    <property type="entry name" value="MetI-like"/>
</dbReference>
<keyword evidence="6" id="KW-0653">Protein transport</keyword>
<dbReference type="GO" id="GO:0015031">
    <property type="term" value="P:protein transport"/>
    <property type="evidence" value="ECO:0007669"/>
    <property type="project" value="UniProtKB-KW"/>
</dbReference>
<dbReference type="Pfam" id="PF00528">
    <property type="entry name" value="BPD_transp_1"/>
    <property type="match status" value="1"/>
</dbReference>
<dbReference type="PROSITE" id="PS50928">
    <property type="entry name" value="ABC_TM1"/>
    <property type="match status" value="1"/>
</dbReference>
<evidence type="ECO:0000256" key="1">
    <source>
        <dbReference type="ARBA" id="ARBA00004651"/>
    </source>
</evidence>
<keyword evidence="3" id="KW-1003">Cell membrane</keyword>
<dbReference type="GO" id="GO:0005886">
    <property type="term" value="C:plasma membrane"/>
    <property type="evidence" value="ECO:0007669"/>
    <property type="project" value="UniProtKB-SubCell"/>
</dbReference>
<dbReference type="RefSeq" id="WP_093671546.1">
    <property type="nucleotide sequence ID" value="NZ_FOOY01000009.1"/>
</dbReference>
<dbReference type="Gene3D" id="1.10.3720.10">
    <property type="entry name" value="MetI-like"/>
    <property type="match status" value="1"/>
</dbReference>
<evidence type="ECO:0000256" key="7">
    <source>
        <dbReference type="ARBA" id="ARBA00022989"/>
    </source>
</evidence>
<feature type="domain" description="ABC transmembrane type-1" evidence="11">
    <location>
        <begin position="133"/>
        <end position="322"/>
    </location>
</feature>
<evidence type="ECO:0000256" key="10">
    <source>
        <dbReference type="RuleBase" id="RU363032"/>
    </source>
</evidence>
<comment type="subcellular location">
    <subcellularLocation>
        <location evidence="1 10">Cell membrane</location>
        <topology evidence="1 10">Multi-pass membrane protein</topology>
    </subcellularLocation>
</comment>
<dbReference type="InterPro" id="IPR025966">
    <property type="entry name" value="OppC_N"/>
</dbReference>
<keyword evidence="2 10" id="KW-0813">Transport</keyword>
<feature type="transmembrane region" description="Helical" evidence="10">
    <location>
        <begin position="305"/>
        <end position="325"/>
    </location>
</feature>
<dbReference type="OrthoDB" id="9797472at2"/>
<dbReference type="SUPFAM" id="SSF161098">
    <property type="entry name" value="MetI-like"/>
    <property type="match status" value="1"/>
</dbReference>
<dbReference type="InterPro" id="IPR050366">
    <property type="entry name" value="BP-dependent_transpt_permease"/>
</dbReference>
<evidence type="ECO:0000313" key="13">
    <source>
        <dbReference type="Proteomes" id="UP000198752"/>
    </source>
</evidence>
<protein>
    <submittedName>
        <fullName evidence="12">Oligopeptide transport system permease protein</fullName>
    </submittedName>
</protein>
<evidence type="ECO:0000256" key="5">
    <source>
        <dbReference type="ARBA" id="ARBA00022856"/>
    </source>
</evidence>
<organism evidence="12 13">
    <name type="scientific">Sporolactobacillus nakayamae</name>
    <dbReference type="NCBI Taxonomy" id="269670"/>
    <lineage>
        <taxon>Bacteria</taxon>
        <taxon>Bacillati</taxon>
        <taxon>Bacillota</taxon>
        <taxon>Bacilli</taxon>
        <taxon>Bacillales</taxon>
        <taxon>Sporolactobacillaceae</taxon>
        <taxon>Sporolactobacillus</taxon>
    </lineage>
</organism>
<evidence type="ECO:0000256" key="2">
    <source>
        <dbReference type="ARBA" id="ARBA00022448"/>
    </source>
</evidence>
<keyword evidence="7 10" id="KW-1133">Transmembrane helix</keyword>
<dbReference type="PANTHER" id="PTHR43386:SF24">
    <property type="entry name" value="OLIGOPEPTIDE TRANSPORT SYSTEM PERMEASE PROTEIN AMID"/>
    <property type="match status" value="1"/>
</dbReference>
<keyword evidence="8 10" id="KW-0472">Membrane</keyword>
<keyword evidence="5" id="KW-0571">Peptide transport</keyword>